<proteinExistence type="predicted"/>
<dbReference type="SUPFAM" id="SSF53822">
    <property type="entry name" value="Periplasmic binding protein-like I"/>
    <property type="match status" value="1"/>
</dbReference>
<dbReference type="InterPro" id="IPR028082">
    <property type="entry name" value="Peripla_BP_I"/>
</dbReference>
<dbReference type="PANTHER" id="PTHR30146:SF154">
    <property type="entry name" value="TRANSCRIPTION REGULATOR, MEMBER OF GALR FAMILY"/>
    <property type="match status" value="1"/>
</dbReference>
<reference evidence="2 3" key="1">
    <citation type="submission" date="2015-09" db="EMBL/GenBank/DDBJ databases">
        <authorList>
            <consortium name="Pathogen Informatics"/>
        </authorList>
    </citation>
    <scope>NUCLEOTIDE SEQUENCE [LARGE SCALE GENOMIC DNA]</scope>
    <source>
        <strain evidence="2 3">2789STDY5834856</strain>
    </source>
</reference>
<name>A0A173XSH0_9CLOT</name>
<evidence type="ECO:0000313" key="3">
    <source>
        <dbReference type="Proteomes" id="UP000095594"/>
    </source>
</evidence>
<organism evidence="2 3">
    <name type="scientific">Clostridium disporicum</name>
    <dbReference type="NCBI Taxonomy" id="84024"/>
    <lineage>
        <taxon>Bacteria</taxon>
        <taxon>Bacillati</taxon>
        <taxon>Bacillota</taxon>
        <taxon>Clostridia</taxon>
        <taxon>Eubacteriales</taxon>
        <taxon>Clostridiaceae</taxon>
        <taxon>Clostridium</taxon>
    </lineage>
</organism>
<dbReference type="GO" id="GO:0003700">
    <property type="term" value="F:DNA-binding transcription factor activity"/>
    <property type="evidence" value="ECO:0007669"/>
    <property type="project" value="TreeGrafter"/>
</dbReference>
<sequence>MIITKKNGVTFSPETIEKVMDAVNKLNYISKTDKSQNIIKATNQVIAVICPNITNPYYSTIVQAVEQVAKQNGIDVIIFNTYRDPKIEKRIIETFYNLNLAGIIFAMMPSNPQFAEQLSSKLPIVVIGDSDYSVHIDTVEVSNYNAGVLIGNHLIELGHKHIAFLSPTLDHINTSRLNRLEGLKATYKKHGNDYSITVKSQNITPDIERDNISIEHAIGYNLCKEVLKDKKVTAFVGLNDMVAYGIADAIIDSGYKIPNDYSICGFDNIFPSHFAPVSLTSIEHCIEDIGHNAFKILLNKINEYTKPQFKNSSIIRVEYEQRLVQRNSTGPARY</sequence>
<dbReference type="EMBL" id="CYZX01000001">
    <property type="protein sequence ID" value="CUN53906.1"/>
    <property type="molecule type" value="Genomic_DNA"/>
</dbReference>
<dbReference type="GO" id="GO:0000976">
    <property type="term" value="F:transcription cis-regulatory region binding"/>
    <property type="evidence" value="ECO:0007669"/>
    <property type="project" value="TreeGrafter"/>
</dbReference>
<dbReference type="PANTHER" id="PTHR30146">
    <property type="entry name" value="LACI-RELATED TRANSCRIPTIONAL REPRESSOR"/>
    <property type="match status" value="1"/>
</dbReference>
<dbReference type="OrthoDB" id="9775106at2"/>
<dbReference type="Pfam" id="PF00532">
    <property type="entry name" value="Peripla_BP_1"/>
    <property type="match status" value="1"/>
</dbReference>
<gene>
    <name evidence="2" type="primary">degA</name>
    <name evidence="2" type="ORF">ERS852471_00095</name>
</gene>
<dbReference type="RefSeq" id="WP_055262821.1">
    <property type="nucleotide sequence ID" value="NZ_CABIXQ010000001.1"/>
</dbReference>
<dbReference type="InterPro" id="IPR001761">
    <property type="entry name" value="Peripla_BP/Lac1_sug-bd_dom"/>
</dbReference>
<accession>A0A173XSH0</accession>
<feature type="domain" description="Periplasmic binding protein/LacI sugar binding" evidence="1">
    <location>
        <begin position="44"/>
        <end position="305"/>
    </location>
</feature>
<evidence type="ECO:0000259" key="1">
    <source>
        <dbReference type="Pfam" id="PF00532"/>
    </source>
</evidence>
<dbReference type="Proteomes" id="UP000095594">
    <property type="component" value="Unassembled WGS sequence"/>
</dbReference>
<protein>
    <submittedName>
        <fullName evidence="2">Transcriptional regulator</fullName>
    </submittedName>
</protein>
<dbReference type="CDD" id="cd06267">
    <property type="entry name" value="PBP1_LacI_sugar_binding-like"/>
    <property type="match status" value="1"/>
</dbReference>
<dbReference type="Gene3D" id="3.40.50.2300">
    <property type="match status" value="2"/>
</dbReference>
<evidence type="ECO:0000313" key="2">
    <source>
        <dbReference type="EMBL" id="CUN53906.1"/>
    </source>
</evidence>
<dbReference type="AlphaFoldDB" id="A0A173XSH0"/>